<protein>
    <submittedName>
        <fullName evidence="2">Uncharacterized protein</fullName>
    </submittedName>
</protein>
<dbReference type="Proteomes" id="UP001162483">
    <property type="component" value="Unassembled WGS sequence"/>
</dbReference>
<gene>
    <name evidence="2" type="ORF">SPARVUS_LOCUS1429851</name>
</gene>
<accession>A0ABN9AR04</accession>
<feature type="region of interest" description="Disordered" evidence="1">
    <location>
        <begin position="1"/>
        <end position="35"/>
    </location>
</feature>
<evidence type="ECO:0000313" key="3">
    <source>
        <dbReference type="Proteomes" id="UP001162483"/>
    </source>
</evidence>
<dbReference type="EMBL" id="CATNWA010000871">
    <property type="protein sequence ID" value="CAI9538421.1"/>
    <property type="molecule type" value="Genomic_DNA"/>
</dbReference>
<keyword evidence="3" id="KW-1185">Reference proteome</keyword>
<reference evidence="2" key="1">
    <citation type="submission" date="2023-05" db="EMBL/GenBank/DDBJ databases">
        <authorList>
            <person name="Stuckert A."/>
        </authorList>
    </citation>
    <scope>NUCLEOTIDE SEQUENCE</scope>
</reference>
<organism evidence="2 3">
    <name type="scientific">Staurois parvus</name>
    <dbReference type="NCBI Taxonomy" id="386267"/>
    <lineage>
        <taxon>Eukaryota</taxon>
        <taxon>Metazoa</taxon>
        <taxon>Chordata</taxon>
        <taxon>Craniata</taxon>
        <taxon>Vertebrata</taxon>
        <taxon>Euteleostomi</taxon>
        <taxon>Amphibia</taxon>
        <taxon>Batrachia</taxon>
        <taxon>Anura</taxon>
        <taxon>Neobatrachia</taxon>
        <taxon>Ranoidea</taxon>
        <taxon>Ranidae</taxon>
        <taxon>Staurois</taxon>
    </lineage>
</organism>
<evidence type="ECO:0000313" key="2">
    <source>
        <dbReference type="EMBL" id="CAI9538421.1"/>
    </source>
</evidence>
<name>A0ABN9AR04_9NEOB</name>
<sequence>MSTDMEPGADSQLMGPPGNRGSWSPCVLVQTQKSL</sequence>
<comment type="caution">
    <text evidence="2">The sequence shown here is derived from an EMBL/GenBank/DDBJ whole genome shotgun (WGS) entry which is preliminary data.</text>
</comment>
<evidence type="ECO:0000256" key="1">
    <source>
        <dbReference type="SAM" id="MobiDB-lite"/>
    </source>
</evidence>
<proteinExistence type="predicted"/>